<dbReference type="RefSeq" id="WP_168877782.1">
    <property type="nucleotide sequence ID" value="NZ_JABAIM010000003.1"/>
</dbReference>
<sequence length="207" mass="21637">MDAKLAGAEIEPMLRRRLSPLARGASWAAAQCWGGLSSVELVYASRHGELKRTVEVVQGLLKGEAASPTQFSLSVLNALPGILSISRQDTSAITAVSAGAETLGWGLLEACIRNERSPSRPILFLFAEEPAPQPFAAQKADPATPCGLAVLLGGGDGARLQLTFDASVCEDSPLPAAQVDACLTALQGKGAATWTGQRGSWTWTLLP</sequence>
<dbReference type="EMBL" id="JABAIM010000003">
    <property type="protein sequence ID" value="NLR76108.1"/>
    <property type="molecule type" value="Genomic_DNA"/>
</dbReference>
<feature type="domain" description="Beta-ketoacyl synthase-like N-terminal" evidence="1">
    <location>
        <begin position="8"/>
        <end position="203"/>
    </location>
</feature>
<organism evidence="2 3">
    <name type="scientific">Leeia aquatica</name>
    <dbReference type="NCBI Taxonomy" id="2725557"/>
    <lineage>
        <taxon>Bacteria</taxon>
        <taxon>Pseudomonadati</taxon>
        <taxon>Pseudomonadota</taxon>
        <taxon>Betaproteobacteria</taxon>
        <taxon>Neisseriales</taxon>
        <taxon>Leeiaceae</taxon>
        <taxon>Leeia</taxon>
    </lineage>
</organism>
<evidence type="ECO:0000259" key="1">
    <source>
        <dbReference type="Pfam" id="PF13723"/>
    </source>
</evidence>
<dbReference type="Proteomes" id="UP000587991">
    <property type="component" value="Unassembled WGS sequence"/>
</dbReference>
<proteinExistence type="predicted"/>
<evidence type="ECO:0000313" key="3">
    <source>
        <dbReference type="Proteomes" id="UP000587991"/>
    </source>
</evidence>
<name>A0A847SFV1_9NEIS</name>
<comment type="caution">
    <text evidence="2">The sequence shown here is derived from an EMBL/GenBank/DDBJ whole genome shotgun (WGS) entry which is preliminary data.</text>
</comment>
<accession>A0A847SFV1</accession>
<dbReference type="InterPro" id="IPR014030">
    <property type="entry name" value="Ketoacyl_synth_N"/>
</dbReference>
<reference evidence="2 3" key="1">
    <citation type="submission" date="2020-04" db="EMBL/GenBank/DDBJ databases">
        <title>Draft genome of Leeia sp. IMCC25680.</title>
        <authorList>
            <person name="Song J."/>
            <person name="Cho J.-C."/>
        </authorList>
    </citation>
    <scope>NUCLEOTIDE SEQUENCE [LARGE SCALE GENOMIC DNA]</scope>
    <source>
        <strain evidence="2 3">IMCC25680</strain>
    </source>
</reference>
<dbReference type="AlphaFoldDB" id="A0A847SFV1"/>
<gene>
    <name evidence="2" type="ORF">HF682_13155</name>
</gene>
<evidence type="ECO:0000313" key="2">
    <source>
        <dbReference type="EMBL" id="NLR76108.1"/>
    </source>
</evidence>
<protein>
    <submittedName>
        <fullName evidence="2">Beta-ketoacyl synthase chain length factor</fullName>
    </submittedName>
</protein>
<dbReference type="Pfam" id="PF13723">
    <property type="entry name" value="Ketoacyl-synt_2"/>
    <property type="match status" value="1"/>
</dbReference>
<keyword evidence="3" id="KW-1185">Reference proteome</keyword>